<dbReference type="Pfam" id="PF14543">
    <property type="entry name" value="TAXi_N"/>
    <property type="match status" value="1"/>
</dbReference>
<evidence type="ECO:0000256" key="2">
    <source>
        <dbReference type="PIRSR" id="PIRSR601461-2"/>
    </source>
</evidence>
<dbReference type="AlphaFoldDB" id="A0A103WST4"/>
<gene>
    <name evidence="5" type="ORF">Ccrd_025519</name>
</gene>
<accession>A0A103WST4</accession>
<reference evidence="5 6" key="1">
    <citation type="journal article" date="2016" name="Sci. Rep.">
        <title>The genome sequence of the outbreeding globe artichoke constructed de novo incorporating a phase-aware low-pass sequencing strategy of F1 progeny.</title>
        <authorList>
            <person name="Scaglione D."/>
            <person name="Reyes-Chin-Wo S."/>
            <person name="Acquadro A."/>
            <person name="Froenicke L."/>
            <person name="Portis E."/>
            <person name="Beitel C."/>
            <person name="Tirone M."/>
            <person name="Mauro R."/>
            <person name="Lo Monaco A."/>
            <person name="Mauromicale G."/>
            <person name="Faccioli P."/>
            <person name="Cattivelli L."/>
            <person name="Rieseberg L."/>
            <person name="Michelmore R."/>
            <person name="Lanteri S."/>
        </authorList>
    </citation>
    <scope>NUCLEOTIDE SEQUENCE [LARGE SCALE GENOMIC DNA]</scope>
    <source>
        <strain evidence="5">2C</strain>
    </source>
</reference>
<comment type="similarity">
    <text evidence="1">Belongs to the peptidase A1 family.</text>
</comment>
<evidence type="ECO:0000256" key="3">
    <source>
        <dbReference type="SAM" id="SignalP"/>
    </source>
</evidence>
<dbReference type="InterPro" id="IPR033121">
    <property type="entry name" value="PEPTIDASE_A1"/>
</dbReference>
<dbReference type="InterPro" id="IPR001461">
    <property type="entry name" value="Aspartic_peptidase_A1"/>
</dbReference>
<dbReference type="InterPro" id="IPR021109">
    <property type="entry name" value="Peptidase_aspartic_dom_sf"/>
</dbReference>
<dbReference type="GO" id="GO:0006508">
    <property type="term" value="P:proteolysis"/>
    <property type="evidence" value="ECO:0007669"/>
    <property type="project" value="InterPro"/>
</dbReference>
<dbReference type="SUPFAM" id="SSF50630">
    <property type="entry name" value="Acid proteases"/>
    <property type="match status" value="1"/>
</dbReference>
<evidence type="ECO:0000313" key="5">
    <source>
        <dbReference type="EMBL" id="KVH77873.1"/>
    </source>
</evidence>
<protein>
    <submittedName>
        <fullName evidence="5">Aspartic peptidase</fullName>
    </submittedName>
</protein>
<dbReference type="Gramene" id="KVH77873">
    <property type="protein sequence ID" value="KVH77873"/>
    <property type="gene ID" value="Ccrd_025519"/>
</dbReference>
<evidence type="ECO:0000313" key="6">
    <source>
        <dbReference type="Proteomes" id="UP000243975"/>
    </source>
</evidence>
<feature type="chain" id="PRO_5007118612" evidence="3">
    <location>
        <begin position="24"/>
        <end position="436"/>
    </location>
</feature>
<dbReference type="EMBL" id="LEKV01006488">
    <property type="protein sequence ID" value="KVH77873.1"/>
    <property type="molecule type" value="Genomic_DNA"/>
</dbReference>
<dbReference type="InterPro" id="IPR032799">
    <property type="entry name" value="TAXi_C"/>
</dbReference>
<dbReference type="STRING" id="59895.A0A103WST4"/>
<feature type="domain" description="Peptidase A1" evidence="4">
    <location>
        <begin position="50"/>
        <end position="415"/>
    </location>
</feature>
<keyword evidence="6" id="KW-1185">Reference proteome</keyword>
<feature type="disulfide bond" evidence="2">
    <location>
        <begin position="89"/>
        <end position="101"/>
    </location>
</feature>
<proteinExistence type="inferred from homology"/>
<keyword evidence="2" id="KW-1015">Disulfide bond</keyword>
<dbReference type="OMA" id="VRSICIN"/>
<dbReference type="InterPro" id="IPR032861">
    <property type="entry name" value="TAXi_N"/>
</dbReference>
<dbReference type="OrthoDB" id="1258937at2759"/>
<sequence>MIFLLQLIVVVVVLISHEHEAIAQFVPPYSSVVMPVNKHTDAAKPLYSVEIMTSYVNMQYMRAKFLIDMDAPFIWHDCILKWNTFQDSCPPNTLCTYPVSCEEYQCTDVRTTYSYENPSCPPVNNGSTLPGWGYCTCPVTVVDPVTGSCGEAMLDYDEFTVNTSNGRNVFTGLYGAYPNAACAPSSSFASFPANVSGVMALSSSPYAFPAYLYQPLSRIIALCLPSTLSSSGLLFYGNSSYHLLPQSNVDIRSLLSYTPLIKRPGSFGYFIGVNAIVIKTRSIQLLENTTTKLSTIDPYTTMRTDIYKWVVRRFSLVTKRIPLAAPVAPFGLCFSTFTNGTRVSLRVPDIDISINDGKKWSISTANSIKQITEDVACLAFVDGGATSEPAIVIGTFQFEDNFLMFDLENSTFGFSSSLLRKKTSCSNFNFTLTESN</sequence>
<dbReference type="Proteomes" id="UP000243975">
    <property type="component" value="Unassembled WGS sequence"/>
</dbReference>
<keyword evidence="3" id="KW-0732">Signal</keyword>
<feature type="signal peptide" evidence="3">
    <location>
        <begin position="1"/>
        <end position="23"/>
    </location>
</feature>
<evidence type="ECO:0000259" key="4">
    <source>
        <dbReference type="PROSITE" id="PS51767"/>
    </source>
</evidence>
<comment type="caution">
    <text evidence="5">The sequence shown here is derived from an EMBL/GenBank/DDBJ whole genome shotgun (WGS) entry which is preliminary data.</text>
</comment>
<organism evidence="5 6">
    <name type="scientific">Cynara cardunculus var. scolymus</name>
    <name type="common">Globe artichoke</name>
    <name type="synonym">Cynara scolymus</name>
    <dbReference type="NCBI Taxonomy" id="59895"/>
    <lineage>
        <taxon>Eukaryota</taxon>
        <taxon>Viridiplantae</taxon>
        <taxon>Streptophyta</taxon>
        <taxon>Embryophyta</taxon>
        <taxon>Tracheophyta</taxon>
        <taxon>Spermatophyta</taxon>
        <taxon>Magnoliopsida</taxon>
        <taxon>eudicotyledons</taxon>
        <taxon>Gunneridae</taxon>
        <taxon>Pentapetalae</taxon>
        <taxon>asterids</taxon>
        <taxon>campanulids</taxon>
        <taxon>Asterales</taxon>
        <taxon>Asteraceae</taxon>
        <taxon>Carduoideae</taxon>
        <taxon>Cardueae</taxon>
        <taxon>Carduinae</taxon>
        <taxon>Cynara</taxon>
    </lineage>
</organism>
<dbReference type="PANTHER" id="PTHR47965:SF63">
    <property type="entry name" value="OS01G0937200 PROTEIN"/>
    <property type="match status" value="1"/>
</dbReference>
<evidence type="ECO:0000256" key="1">
    <source>
        <dbReference type="ARBA" id="ARBA00007447"/>
    </source>
</evidence>
<dbReference type="PANTHER" id="PTHR47965">
    <property type="entry name" value="ASPARTYL PROTEASE-RELATED"/>
    <property type="match status" value="1"/>
</dbReference>
<dbReference type="PROSITE" id="PS51767">
    <property type="entry name" value="PEPTIDASE_A1"/>
    <property type="match status" value="1"/>
</dbReference>
<dbReference type="Pfam" id="PF14541">
    <property type="entry name" value="TAXi_C"/>
    <property type="match status" value="1"/>
</dbReference>
<dbReference type="Gene3D" id="2.40.70.10">
    <property type="entry name" value="Acid Proteases"/>
    <property type="match status" value="2"/>
</dbReference>
<name>A0A103WST4_CYNCS</name>
<dbReference type="GO" id="GO:0004190">
    <property type="term" value="F:aspartic-type endopeptidase activity"/>
    <property type="evidence" value="ECO:0007669"/>
    <property type="project" value="InterPro"/>
</dbReference>